<proteinExistence type="inferred from homology"/>
<keyword evidence="5" id="KW-0808">Transferase</keyword>
<dbReference type="Pfam" id="PF01336">
    <property type="entry name" value="tRNA_anti-codon"/>
    <property type="match status" value="1"/>
</dbReference>
<evidence type="ECO:0000256" key="9">
    <source>
        <dbReference type="ARBA" id="ARBA00025611"/>
    </source>
</evidence>
<dbReference type="InterPro" id="IPR040982">
    <property type="entry name" value="DNA_pol3_finger"/>
</dbReference>
<keyword evidence="8" id="KW-0239">DNA-directed DNA polymerase</keyword>
<comment type="similarity">
    <text evidence="2">Belongs to the DNA polymerase type-C family. DnaE subfamily.</text>
</comment>
<evidence type="ECO:0000256" key="5">
    <source>
        <dbReference type="ARBA" id="ARBA00022679"/>
    </source>
</evidence>
<dbReference type="Gene3D" id="1.10.150.870">
    <property type="match status" value="1"/>
</dbReference>
<dbReference type="InterPro" id="IPR003141">
    <property type="entry name" value="Pol/His_phosphatase_N"/>
</dbReference>
<evidence type="ECO:0000256" key="1">
    <source>
        <dbReference type="ARBA" id="ARBA00004496"/>
    </source>
</evidence>
<evidence type="ECO:0000256" key="11">
    <source>
        <dbReference type="ARBA" id="ARBA00049244"/>
    </source>
</evidence>
<dbReference type="GO" id="GO:0008408">
    <property type="term" value="F:3'-5' exonuclease activity"/>
    <property type="evidence" value="ECO:0007669"/>
    <property type="project" value="InterPro"/>
</dbReference>
<dbReference type="InterPro" id="IPR041931">
    <property type="entry name" value="DNA_pol3_alpha_thumb_dom"/>
</dbReference>
<dbReference type="InterPro" id="IPR004805">
    <property type="entry name" value="DnaE2/DnaE/PolC"/>
</dbReference>
<protein>
    <recommendedName>
        <fullName evidence="4">DNA polymerase III subunit alpha</fullName>
        <ecNumber evidence="3">2.7.7.7</ecNumber>
    </recommendedName>
</protein>
<comment type="caution">
    <text evidence="13">The sequence shown here is derived from an EMBL/GenBank/DDBJ whole genome shotgun (WGS) entry which is preliminary data.</text>
</comment>
<evidence type="ECO:0000313" key="14">
    <source>
        <dbReference type="Proteomes" id="UP000371977"/>
    </source>
</evidence>
<evidence type="ECO:0000256" key="4">
    <source>
        <dbReference type="ARBA" id="ARBA00019114"/>
    </source>
</evidence>
<comment type="subunit">
    <text evidence="10">DNA polymerase III contains a core (composed of alpha, epsilon and theta chains) that associates with a tau subunit. This core dimerizes to form the POLIII' complex. PolIII' associates with the gamma complex (composed of gamma, delta, delta', psi and chi chains) and with the beta chain to form the complete DNA polymerase III complex.</text>
</comment>
<evidence type="ECO:0000256" key="2">
    <source>
        <dbReference type="ARBA" id="ARBA00009496"/>
    </source>
</evidence>
<dbReference type="GO" id="GO:0003887">
    <property type="term" value="F:DNA-directed DNA polymerase activity"/>
    <property type="evidence" value="ECO:0007669"/>
    <property type="project" value="UniProtKB-KW"/>
</dbReference>
<dbReference type="Pfam" id="PF02811">
    <property type="entry name" value="PHP"/>
    <property type="match status" value="1"/>
</dbReference>
<keyword evidence="14" id="KW-1185">Reference proteome</keyword>
<gene>
    <name evidence="13" type="ORF">ESZ50_09655</name>
</gene>
<keyword evidence="7" id="KW-0235">DNA replication</keyword>
<dbReference type="EMBL" id="SDGZ01000024">
    <property type="protein sequence ID" value="TYC48120.1"/>
    <property type="molecule type" value="Genomic_DNA"/>
</dbReference>
<dbReference type="PANTHER" id="PTHR32294:SF0">
    <property type="entry name" value="DNA POLYMERASE III SUBUNIT ALPHA"/>
    <property type="match status" value="1"/>
</dbReference>
<dbReference type="InterPro" id="IPR011708">
    <property type="entry name" value="DNA_pol3_alpha_NTPase_dom"/>
</dbReference>
<dbReference type="EC" id="2.7.7.7" evidence="3"/>
<accession>A0A6C2C239</accession>
<sequence>MVPLHTKTAYSLLQSPMMPTDLVRGAKDKGYKAVALTDEKILYGMDSFYRAAQQNEIQPLLGLTLNITGILQSGQSFPLLVIVENQTGYKNLLKLSSYLQTHTETLNLTDLTPFLPGLFIIFPAMSEFHYLLSIEPEQARALLDVLPQYMDLGHVLLGVTLTMAEQYLRTVQNLANQAEIRLVATDPVSYLEPTDAFSTTVLQYLKQGQTITNVGETQRSNADEFLREAGQVEAAYRDLNLSEATENADWLASQSHFEISKTAVTLPAFVTPRQQSSVEYLHELAKNGLAARLQLLDGVDSEQYQLRLEEELTAIAAMGFADYFLIVWDALNFAHRENIRTGAGRGSAAGSLVAYALWITDVDPLKYDLLFERFLNPDRAQMPDIDIDVPDNRREDILDYLHDKYGHDRFAQIITFSTLGTKAVVRDVARVFGLTPSQIDGLARAVPNDLSLEEAFAQNQKLQNTLLDLPIDADLFVQTAKKLTGLPRNKSLHAAGVVLSAHPLEETVPVELSEEKRLVTQLTKEPVEALGLLKIDFLGLSNLTVLEIALDEVNRDRAENFDINRIDLDDPATMAVFQKAETDGIFQFESAGMKQMLKQLQPDRFEDIVAANALFRPGPSQNIGHFIARKHGQEPQTVPDENLRDILNATYGIIVYQEQVMRVAERFADFSLADADLLRRAMSKKDGTKLAKLKTQFLAGAEALGHSATVATEVYGYIETFAQYGFNRSHAVAYAKLAVQLAYLKAHYPSAFYKAVLNKSWSDKHKAQIYLAEARAAGVDVLAPDINRSWQGFSVTQGSLQVGLGSIAGLRSDLRTNILEERRLNGPFKDMTNFIGRIDNKFRKFELLEPLVFAGALDRFGPNRRSVYASLNGFIEAVGLAGESMNLFEQLAPMMRTIEEYPLAEKLADEYNVLGMYVSGHPLESTYQQLPDNFVRTDINNLVVGMNQVNLVIYIQGVKEIRTKKAEQMAFVDGMDLSGKISVTVFPNLYKQVGWLLKNDHIIVVQGKVEPQLGRDGIQIVANRIVKVSDLIQSKPETGRWFLKLTDLAQEQRLMEIVKEHTGNNSVLVVDELAGKKFLLEDQYRLNDDQETKRALEAVFGEHNVAYQARKV</sequence>
<evidence type="ECO:0000256" key="6">
    <source>
        <dbReference type="ARBA" id="ARBA00022695"/>
    </source>
</evidence>
<dbReference type="AlphaFoldDB" id="A0A6C2C239"/>
<dbReference type="NCBIfam" id="TIGR00594">
    <property type="entry name" value="polc"/>
    <property type="match status" value="1"/>
</dbReference>
<dbReference type="Proteomes" id="UP000371977">
    <property type="component" value="Unassembled WGS sequence"/>
</dbReference>
<dbReference type="Pfam" id="PF17657">
    <property type="entry name" value="DNA_pol3_finger"/>
    <property type="match status" value="1"/>
</dbReference>
<feature type="domain" description="Polymerase/histidinol phosphatase N-terminal" evidence="12">
    <location>
        <begin position="2"/>
        <end position="69"/>
    </location>
</feature>
<name>A0A6C2C239_9LACO</name>
<keyword evidence="6" id="KW-0548">Nucleotidyltransferase</keyword>
<dbReference type="PANTHER" id="PTHR32294">
    <property type="entry name" value="DNA POLYMERASE III SUBUNIT ALPHA"/>
    <property type="match status" value="1"/>
</dbReference>
<dbReference type="GO" id="GO:0005737">
    <property type="term" value="C:cytoplasm"/>
    <property type="evidence" value="ECO:0007669"/>
    <property type="project" value="UniProtKB-SubCell"/>
</dbReference>
<dbReference type="OrthoDB" id="9803237at2"/>
<evidence type="ECO:0000256" key="10">
    <source>
        <dbReference type="ARBA" id="ARBA00026073"/>
    </source>
</evidence>
<comment type="function">
    <text evidence="9">DNA polymerase III is a complex, multichain enzyme responsible for most of the replicative synthesis in bacteria. This DNA polymerase also exhibits 3' to 5' exonuclease activity. The alpha chain is the DNA polymerase.</text>
</comment>
<dbReference type="InterPro" id="IPR004013">
    <property type="entry name" value="PHP_dom"/>
</dbReference>
<evidence type="ECO:0000256" key="7">
    <source>
        <dbReference type="ARBA" id="ARBA00022705"/>
    </source>
</evidence>
<dbReference type="Gene3D" id="3.20.20.140">
    <property type="entry name" value="Metal-dependent hydrolases"/>
    <property type="match status" value="1"/>
</dbReference>
<dbReference type="Gene3D" id="1.10.10.1600">
    <property type="entry name" value="Bacterial DNA polymerase III alpha subunit, thumb domain"/>
    <property type="match status" value="1"/>
</dbReference>
<reference evidence="13 14" key="1">
    <citation type="submission" date="2019-01" db="EMBL/GenBank/DDBJ databases">
        <title>Weissella sp. nov., a novel lactic acid bacterium isolated from animal feces.</title>
        <authorList>
            <person name="Wang L.-T."/>
        </authorList>
    </citation>
    <scope>NUCLEOTIDE SEQUENCE [LARGE SCALE GENOMIC DNA]</scope>
    <source>
        <strain evidence="13 14">8H-2</strain>
    </source>
</reference>
<evidence type="ECO:0000259" key="12">
    <source>
        <dbReference type="SMART" id="SM00481"/>
    </source>
</evidence>
<comment type="catalytic activity">
    <reaction evidence="11">
        <text>DNA(n) + a 2'-deoxyribonucleoside 5'-triphosphate = DNA(n+1) + diphosphate</text>
        <dbReference type="Rhea" id="RHEA:22508"/>
        <dbReference type="Rhea" id="RHEA-COMP:17339"/>
        <dbReference type="Rhea" id="RHEA-COMP:17340"/>
        <dbReference type="ChEBI" id="CHEBI:33019"/>
        <dbReference type="ChEBI" id="CHEBI:61560"/>
        <dbReference type="ChEBI" id="CHEBI:173112"/>
        <dbReference type="EC" id="2.7.7.7"/>
    </reaction>
</comment>
<organism evidence="13 14">
    <name type="scientific">Weissella muntiaci</name>
    <dbReference type="NCBI Taxonomy" id="2508881"/>
    <lineage>
        <taxon>Bacteria</taxon>
        <taxon>Bacillati</taxon>
        <taxon>Bacillota</taxon>
        <taxon>Bacilli</taxon>
        <taxon>Lactobacillales</taxon>
        <taxon>Lactobacillaceae</taxon>
        <taxon>Weissella</taxon>
    </lineage>
</organism>
<dbReference type="GO" id="GO:0003676">
    <property type="term" value="F:nucleic acid binding"/>
    <property type="evidence" value="ECO:0007669"/>
    <property type="project" value="InterPro"/>
</dbReference>
<evidence type="ECO:0000256" key="3">
    <source>
        <dbReference type="ARBA" id="ARBA00012417"/>
    </source>
</evidence>
<dbReference type="InterPro" id="IPR029460">
    <property type="entry name" value="DNAPol_HHH"/>
</dbReference>
<dbReference type="CDD" id="cd04485">
    <property type="entry name" value="DnaE_OBF"/>
    <property type="match status" value="1"/>
</dbReference>
<dbReference type="CDD" id="cd07431">
    <property type="entry name" value="PHP_PolIIIA"/>
    <property type="match status" value="1"/>
</dbReference>
<evidence type="ECO:0000313" key="13">
    <source>
        <dbReference type="EMBL" id="TYC48120.1"/>
    </source>
</evidence>
<dbReference type="InterPro" id="IPR004365">
    <property type="entry name" value="NA-bd_OB_tRNA"/>
</dbReference>
<dbReference type="SMART" id="SM00481">
    <property type="entry name" value="POLIIIAc"/>
    <property type="match status" value="1"/>
</dbReference>
<dbReference type="GO" id="GO:0006260">
    <property type="term" value="P:DNA replication"/>
    <property type="evidence" value="ECO:0007669"/>
    <property type="project" value="UniProtKB-KW"/>
</dbReference>
<dbReference type="Pfam" id="PF14579">
    <property type="entry name" value="HHH_6"/>
    <property type="match status" value="1"/>
</dbReference>
<comment type="subcellular location">
    <subcellularLocation>
        <location evidence="1">Cytoplasm</location>
    </subcellularLocation>
</comment>
<dbReference type="Pfam" id="PF07733">
    <property type="entry name" value="DNA_pol3_alpha"/>
    <property type="match status" value="1"/>
</dbReference>
<evidence type="ECO:0000256" key="8">
    <source>
        <dbReference type="ARBA" id="ARBA00022932"/>
    </source>
</evidence>